<comment type="caution">
    <text evidence="9">The sequence shown here is derived from an EMBL/GenBank/DDBJ whole genome shotgun (WGS) entry which is preliminary data.</text>
</comment>
<protein>
    <submittedName>
        <fullName evidence="9">AzlC family ABC transporter permease</fullName>
    </submittedName>
</protein>
<comment type="subcellular location">
    <subcellularLocation>
        <location evidence="1">Cell membrane</location>
        <topology evidence="1">Multi-pass membrane protein</topology>
    </subcellularLocation>
</comment>
<keyword evidence="5 8" id="KW-0812">Transmembrane</keyword>
<evidence type="ECO:0000256" key="4">
    <source>
        <dbReference type="ARBA" id="ARBA00022475"/>
    </source>
</evidence>
<evidence type="ECO:0000256" key="5">
    <source>
        <dbReference type="ARBA" id="ARBA00022692"/>
    </source>
</evidence>
<dbReference type="Proteomes" id="UP000757435">
    <property type="component" value="Unassembled WGS sequence"/>
</dbReference>
<accession>A0A951UNN7</accession>
<sequence>MDVSHPISNASPRSELLAGARAIFPLVVGAVPFGIIFGTLAAGSLSFAGTLAMSIFVFAGSSQFIAIGLLASGTAAPLIILTTIVVNLRHLLYAVSLVPHLQKLSQFWKLVLGFWLTDEGFAVAIVRYDQRDISPNKHWYHLGAALFMYVNWVICTLIGLTIGRWIPNAASWGLDFAMSVTFIGMVIPYAKNYPMVVTIIVSGITALLAHGLPHQLGLMVAAIAGITAGMMTERKTR</sequence>
<reference evidence="9" key="1">
    <citation type="submission" date="2021-05" db="EMBL/GenBank/DDBJ databases">
        <authorList>
            <person name="Pietrasiak N."/>
            <person name="Ward R."/>
            <person name="Stajich J.E."/>
            <person name="Kurbessoian T."/>
        </authorList>
    </citation>
    <scope>NUCLEOTIDE SEQUENCE</scope>
    <source>
        <strain evidence="9">UHER 2000/2452</strain>
    </source>
</reference>
<evidence type="ECO:0000256" key="3">
    <source>
        <dbReference type="ARBA" id="ARBA00022448"/>
    </source>
</evidence>
<evidence type="ECO:0000256" key="7">
    <source>
        <dbReference type="ARBA" id="ARBA00023136"/>
    </source>
</evidence>
<gene>
    <name evidence="9" type="ORF">KME15_18420</name>
</gene>
<proteinExistence type="inferred from homology"/>
<feature type="transmembrane region" description="Helical" evidence="8">
    <location>
        <begin position="169"/>
        <end position="186"/>
    </location>
</feature>
<evidence type="ECO:0000256" key="8">
    <source>
        <dbReference type="SAM" id="Phobius"/>
    </source>
</evidence>
<keyword evidence="6 8" id="KW-1133">Transmembrane helix</keyword>
<keyword evidence="3" id="KW-0813">Transport</keyword>
<dbReference type="PANTHER" id="PTHR34979:SF1">
    <property type="entry name" value="INNER MEMBRANE PROTEIN YGAZ"/>
    <property type="match status" value="1"/>
</dbReference>
<organism evidence="9 10">
    <name type="scientific">Drouetiella hepatica Uher 2000/2452</name>
    <dbReference type="NCBI Taxonomy" id="904376"/>
    <lineage>
        <taxon>Bacteria</taxon>
        <taxon>Bacillati</taxon>
        <taxon>Cyanobacteriota</taxon>
        <taxon>Cyanophyceae</taxon>
        <taxon>Oculatellales</taxon>
        <taxon>Oculatellaceae</taxon>
        <taxon>Drouetiella</taxon>
    </lineage>
</organism>
<keyword evidence="4" id="KW-1003">Cell membrane</keyword>
<dbReference type="GO" id="GO:0005886">
    <property type="term" value="C:plasma membrane"/>
    <property type="evidence" value="ECO:0007669"/>
    <property type="project" value="UniProtKB-SubCell"/>
</dbReference>
<evidence type="ECO:0000256" key="2">
    <source>
        <dbReference type="ARBA" id="ARBA00010735"/>
    </source>
</evidence>
<dbReference type="EMBL" id="JAHHHD010000023">
    <property type="protein sequence ID" value="MBW4660652.1"/>
    <property type="molecule type" value="Genomic_DNA"/>
</dbReference>
<evidence type="ECO:0000313" key="10">
    <source>
        <dbReference type="Proteomes" id="UP000757435"/>
    </source>
</evidence>
<dbReference type="Pfam" id="PF03591">
    <property type="entry name" value="AzlC"/>
    <property type="match status" value="1"/>
</dbReference>
<name>A0A951UNN7_9CYAN</name>
<feature type="transmembrane region" description="Helical" evidence="8">
    <location>
        <begin position="140"/>
        <end position="163"/>
    </location>
</feature>
<dbReference type="PANTHER" id="PTHR34979">
    <property type="entry name" value="INNER MEMBRANE PROTEIN YGAZ"/>
    <property type="match status" value="1"/>
</dbReference>
<evidence type="ECO:0000313" key="9">
    <source>
        <dbReference type="EMBL" id="MBW4660652.1"/>
    </source>
</evidence>
<feature type="transmembrane region" description="Helical" evidence="8">
    <location>
        <begin position="22"/>
        <end position="52"/>
    </location>
</feature>
<evidence type="ECO:0000256" key="1">
    <source>
        <dbReference type="ARBA" id="ARBA00004651"/>
    </source>
</evidence>
<dbReference type="InterPro" id="IPR011606">
    <property type="entry name" value="Brnchd-chn_aa_trnsp_permease"/>
</dbReference>
<comment type="similarity">
    <text evidence="2">Belongs to the AzlC family.</text>
</comment>
<reference evidence="9" key="2">
    <citation type="journal article" date="2022" name="Microbiol. Resour. Announc.">
        <title>Metagenome Sequencing to Explore Phylogenomics of Terrestrial Cyanobacteria.</title>
        <authorList>
            <person name="Ward R.D."/>
            <person name="Stajich J.E."/>
            <person name="Johansen J.R."/>
            <person name="Huntemann M."/>
            <person name="Clum A."/>
            <person name="Foster B."/>
            <person name="Foster B."/>
            <person name="Roux S."/>
            <person name="Palaniappan K."/>
            <person name="Varghese N."/>
            <person name="Mukherjee S."/>
            <person name="Reddy T.B.K."/>
            <person name="Daum C."/>
            <person name="Copeland A."/>
            <person name="Chen I.A."/>
            <person name="Ivanova N.N."/>
            <person name="Kyrpides N.C."/>
            <person name="Shapiro N."/>
            <person name="Eloe-Fadrosh E.A."/>
            <person name="Pietrasiak N."/>
        </authorList>
    </citation>
    <scope>NUCLEOTIDE SEQUENCE</scope>
    <source>
        <strain evidence="9">UHER 2000/2452</strain>
    </source>
</reference>
<evidence type="ECO:0000256" key="6">
    <source>
        <dbReference type="ARBA" id="ARBA00022989"/>
    </source>
</evidence>
<keyword evidence="7 8" id="KW-0472">Membrane</keyword>
<feature type="transmembrane region" description="Helical" evidence="8">
    <location>
        <begin position="64"/>
        <end position="86"/>
    </location>
</feature>
<dbReference type="AlphaFoldDB" id="A0A951UNN7"/>
<dbReference type="GO" id="GO:1903785">
    <property type="term" value="P:L-valine transmembrane transport"/>
    <property type="evidence" value="ECO:0007669"/>
    <property type="project" value="TreeGrafter"/>
</dbReference>